<organism evidence="2 3">
    <name type="scientific">Durio zibethinus</name>
    <name type="common">Durian</name>
    <dbReference type="NCBI Taxonomy" id="66656"/>
    <lineage>
        <taxon>Eukaryota</taxon>
        <taxon>Viridiplantae</taxon>
        <taxon>Streptophyta</taxon>
        <taxon>Embryophyta</taxon>
        <taxon>Tracheophyta</taxon>
        <taxon>Spermatophyta</taxon>
        <taxon>Magnoliopsida</taxon>
        <taxon>eudicotyledons</taxon>
        <taxon>Gunneridae</taxon>
        <taxon>Pentapetalae</taxon>
        <taxon>rosids</taxon>
        <taxon>malvids</taxon>
        <taxon>Malvales</taxon>
        <taxon>Malvaceae</taxon>
        <taxon>Helicteroideae</taxon>
        <taxon>Durio</taxon>
    </lineage>
</organism>
<feature type="region of interest" description="Disordered" evidence="1">
    <location>
        <begin position="1"/>
        <end position="309"/>
    </location>
</feature>
<name>A0A6P5ZA45_DURZI</name>
<feature type="region of interest" description="Disordered" evidence="1">
    <location>
        <begin position="657"/>
        <end position="684"/>
    </location>
</feature>
<feature type="compositionally biased region" description="Basic and acidic residues" evidence="1">
    <location>
        <begin position="297"/>
        <end position="309"/>
    </location>
</feature>
<feature type="compositionally biased region" description="Basic and acidic residues" evidence="1">
    <location>
        <begin position="157"/>
        <end position="178"/>
    </location>
</feature>
<feature type="compositionally biased region" description="Basic and acidic residues" evidence="1">
    <location>
        <begin position="261"/>
        <end position="281"/>
    </location>
</feature>
<proteinExistence type="predicted"/>
<dbReference type="PANTHER" id="PTHR36808">
    <property type="entry name" value="TRANSCRIPTIONAL REGULATOR ATRX-LIKE PROTEIN"/>
    <property type="match status" value="1"/>
</dbReference>
<dbReference type="OrthoDB" id="786617at2759"/>
<reference evidence="3" key="1">
    <citation type="submission" date="2025-08" db="UniProtKB">
        <authorList>
            <consortium name="RefSeq"/>
        </authorList>
    </citation>
    <scope>IDENTIFICATION</scope>
    <source>
        <tissue evidence="3">Fruit stalk</tissue>
    </source>
</reference>
<gene>
    <name evidence="3" type="primary">LOC111298841</name>
</gene>
<feature type="compositionally biased region" description="Basic residues" evidence="1">
    <location>
        <begin position="11"/>
        <end position="43"/>
    </location>
</feature>
<feature type="compositionally biased region" description="Polar residues" evidence="1">
    <location>
        <begin position="286"/>
        <end position="296"/>
    </location>
</feature>
<evidence type="ECO:0000313" key="2">
    <source>
        <dbReference type="Proteomes" id="UP000515121"/>
    </source>
</evidence>
<feature type="compositionally biased region" description="Polar residues" evidence="1">
    <location>
        <begin position="344"/>
        <end position="354"/>
    </location>
</feature>
<dbReference type="AlphaFoldDB" id="A0A6P5ZA45"/>
<keyword evidence="2" id="KW-1185">Reference proteome</keyword>
<feature type="region of interest" description="Disordered" evidence="1">
    <location>
        <begin position="344"/>
        <end position="366"/>
    </location>
</feature>
<protein>
    <submittedName>
        <fullName evidence="3">Uncharacterized protein DDB_G0283697-like</fullName>
    </submittedName>
</protein>
<feature type="compositionally biased region" description="Polar residues" evidence="1">
    <location>
        <begin position="582"/>
        <end position="610"/>
    </location>
</feature>
<dbReference type="GeneID" id="111298841"/>
<sequence length="717" mass="80151">MGKSKMGKSSSLKKKRSKNSSQSRMRKRNKVKSRRSKSKKLRRRHDDSISCSDDSDLRSMVSVSSSSSEDDYGSRRSRSRNRKDVKGGKKRARTQSSSRESSEDSPYVKKRRRSRGDDKRKRTGKRKKSMRDLSVSSRSSGSLSCSTCWSGSDEIGYETRRGRSERKEKDRRRLEKDKRGSKRSKDRSRSCSYSRYNEGNDNPIEVRVMEESNSRRLKSVITVVKHEKESSRELKTDEPKEEVYDYDDYPSCRSNDSNDGCSRRELPQHSHVVSETKRSLDDEQGEVSNIRTSNVEKSGKDGKPRYDALREKRKVSIPLNSDDMESILRQRALENLRKFRGGLQTNINPPITQNDKNDDDVKTPSSADTDLFQITVPKGDDSRVVMANQVSQPIRQHPVRRDSTTLPKNDRNTSYLNDVGKYSGTVGSDVASPPALVVPAGVPRVEFNTVINTASNKSKLVMSQARLEATDTCITQKKEAAAQEPSQAKLVTKTSVNEGGLKTAQTVKPPEDNAAFVSNRPKSVKWQIRSRTRLEAPNTRIAQKQEAAAQEPSKAKLVTKSSVNEGGLETAQTAKPHEYNAASVSNRPKSVKSQIRQESPNTYTTQKQESAQAKLVTESSVNEGSLETAHTVNPPECGNSGGKVNDTHDSAFNKPFSSSISTSGGISSDKLENETNDGSQFQQKTMSVMRGGEMVQVSYQVYIPKRAPALARRQLKR</sequence>
<feature type="region of interest" description="Disordered" evidence="1">
    <location>
        <begin position="539"/>
        <end position="610"/>
    </location>
</feature>
<feature type="compositionally biased region" description="Basic and acidic residues" evidence="1">
    <location>
        <begin position="224"/>
        <end position="243"/>
    </location>
</feature>
<feature type="compositionally biased region" description="Low complexity" evidence="1">
    <location>
        <begin position="657"/>
        <end position="668"/>
    </location>
</feature>
<feature type="compositionally biased region" description="Low complexity" evidence="1">
    <location>
        <begin position="132"/>
        <end position="153"/>
    </location>
</feature>
<dbReference type="RefSeq" id="XP_022749276.1">
    <property type="nucleotide sequence ID" value="XM_022893541.1"/>
</dbReference>
<feature type="compositionally biased region" description="Low complexity" evidence="1">
    <location>
        <begin position="58"/>
        <end position="67"/>
    </location>
</feature>
<dbReference type="PANTHER" id="PTHR36808:SF1">
    <property type="entry name" value="TRANSCRIPTIONAL REGULATOR ATRX-LIKE PROTEIN"/>
    <property type="match status" value="1"/>
</dbReference>
<evidence type="ECO:0000313" key="3">
    <source>
        <dbReference type="RefSeq" id="XP_022749276.1"/>
    </source>
</evidence>
<accession>A0A6P5ZA45</accession>
<evidence type="ECO:0000256" key="1">
    <source>
        <dbReference type="SAM" id="MobiDB-lite"/>
    </source>
</evidence>
<dbReference type="KEGG" id="dzi:111298841"/>
<dbReference type="Proteomes" id="UP000515121">
    <property type="component" value="Unplaced"/>
</dbReference>
<feature type="compositionally biased region" description="Low complexity" evidence="1">
    <location>
        <begin position="1"/>
        <end position="10"/>
    </location>
</feature>